<dbReference type="InterPro" id="IPR000834">
    <property type="entry name" value="Peptidase_M14"/>
</dbReference>
<keyword evidence="6" id="KW-0482">Metalloprotease</keyword>
<keyword evidence="7" id="KW-0732">Signal</keyword>
<proteinExistence type="inferred from homology"/>
<comment type="cofactor">
    <cofactor evidence="1">
        <name>Zn(2+)</name>
        <dbReference type="ChEBI" id="CHEBI:29105"/>
    </cofactor>
</comment>
<evidence type="ECO:0000256" key="7">
    <source>
        <dbReference type="SAM" id="SignalP"/>
    </source>
</evidence>
<evidence type="ECO:0000313" key="9">
    <source>
        <dbReference type="EMBL" id="PWS27971.1"/>
    </source>
</evidence>
<dbReference type="SUPFAM" id="SSF53187">
    <property type="entry name" value="Zn-dependent exopeptidases"/>
    <property type="match status" value="1"/>
</dbReference>
<dbReference type="GO" id="GO:0006508">
    <property type="term" value="P:proteolysis"/>
    <property type="evidence" value="ECO:0007669"/>
    <property type="project" value="UniProtKB-KW"/>
</dbReference>
<dbReference type="SMART" id="SM00631">
    <property type="entry name" value="Zn_pept"/>
    <property type="match status" value="1"/>
</dbReference>
<dbReference type="SUPFAM" id="SSF52317">
    <property type="entry name" value="Class I glutamine amidotransferase-like"/>
    <property type="match status" value="1"/>
</dbReference>
<dbReference type="InterPro" id="IPR029062">
    <property type="entry name" value="Class_I_gatase-like"/>
</dbReference>
<dbReference type="AlphaFoldDB" id="A0A317EMD2"/>
<dbReference type="PANTHER" id="PTHR11705">
    <property type="entry name" value="PROTEASE FAMILY M14 CARBOXYPEPTIDASE A,B"/>
    <property type="match status" value="1"/>
</dbReference>
<sequence length="831" mass="93537">MKKGLTLCLFLLGSFLFVHAQVKSPDQFLGYELGSHFTPHFKVAEYFKQTALASPKNIKLIEYGKTNEGRPLMVAIVSSTENIARLEQVRTNNLALATGTTNTVDLVTQPTILWLSYNVHGNEANSTETAMKMLYTLASGNNAKANEWLKNTVVVIDPCLNPDGRDRYVNFFNSVVGKTPNSDPSSREHIEPWPGGRPNHYYFDLNRDWAWQTQVESQQRLALYNQWMPQVHVDFHEQSYNEPYYFAPAAEPVHQDITPWQKSFQVVVGKNNAKYFDAEGWGYFTKERFDLLYPSYGDTYPLYNGSIGMTYEQGGIRAGLSVVTNDGDTLTLKDRIAHHFTTGMSTIEVTSLNHNKLLDEYKKYFQQELVTSPGVYKSYVIKATNLSRLKKLAELLIKNKIEFAYGGDKTGRGYDYDTQKEDNFTVGRNDLIVNIFQSRAVLANVLLEPQTFVTDSNTYDITAWALPYVYGLKAYASKESFKGKYSTLEENKVTSNDIDKPLAWLFGWGSSEDVQVLIALQKENLKVRQADQPFSVNGKDYPAGTLIILRVENEKSMKDVRNKIVSIATALNKPIQAVTSGFVEKGKDFGSNVYPLLMQPKIAIVSGSEVSSLAFGEVWFYLEHDLNLTPSIINTRDINNLDFNKINTLILPDGSYSALIGDGLSAWLNKGGKLILMEDAIEGVLEKKGFDIKKKEAVAKKDQKPEPSKLLFKDKDKDDYETTIPGAIYKISLDPSHPFAYGLGKSYYSLKTDRKIYEPFVKGWNVGLVNDKSLMAGVVGKKVREELKSGLLIGVQDFGRGQVVYLANDPLFRNFWEGGKTLFGNAIFCSY</sequence>
<dbReference type="Gene3D" id="3.40.630.10">
    <property type="entry name" value="Zn peptidases"/>
    <property type="match status" value="1"/>
</dbReference>
<dbReference type="OrthoDB" id="9758209at2"/>
<evidence type="ECO:0000259" key="8">
    <source>
        <dbReference type="SMART" id="SM00631"/>
    </source>
</evidence>
<dbReference type="Pfam" id="PF00246">
    <property type="entry name" value="Peptidase_M14"/>
    <property type="match status" value="1"/>
</dbReference>
<comment type="caution">
    <text evidence="9">The sequence shown here is derived from an EMBL/GenBank/DDBJ whole genome shotgun (WGS) entry which is preliminary data.</text>
</comment>
<evidence type="ECO:0000256" key="5">
    <source>
        <dbReference type="ARBA" id="ARBA00022833"/>
    </source>
</evidence>
<feature type="chain" id="PRO_5016312857" evidence="7">
    <location>
        <begin position="21"/>
        <end position="831"/>
    </location>
</feature>
<dbReference type="RefSeq" id="WP_109925732.1">
    <property type="nucleotide sequence ID" value="NZ_QGNZ01000002.1"/>
</dbReference>
<protein>
    <submittedName>
        <fullName evidence="9">Zinc carboxypeptidase</fullName>
    </submittedName>
</protein>
<keyword evidence="3" id="KW-0645">Protease</keyword>
<evidence type="ECO:0000313" key="10">
    <source>
        <dbReference type="Proteomes" id="UP000245379"/>
    </source>
</evidence>
<dbReference type="PANTHER" id="PTHR11705:SF143">
    <property type="entry name" value="SLL0236 PROTEIN"/>
    <property type="match status" value="1"/>
</dbReference>
<accession>A0A317EMD2</accession>
<dbReference type="GO" id="GO:0004181">
    <property type="term" value="F:metallocarboxypeptidase activity"/>
    <property type="evidence" value="ECO:0007669"/>
    <property type="project" value="InterPro"/>
</dbReference>
<evidence type="ECO:0000256" key="6">
    <source>
        <dbReference type="ARBA" id="ARBA00023049"/>
    </source>
</evidence>
<dbReference type="Proteomes" id="UP000245379">
    <property type="component" value="Unassembled WGS sequence"/>
</dbReference>
<dbReference type="GO" id="GO:0008270">
    <property type="term" value="F:zinc ion binding"/>
    <property type="evidence" value="ECO:0007669"/>
    <property type="project" value="InterPro"/>
</dbReference>
<evidence type="ECO:0000256" key="4">
    <source>
        <dbReference type="ARBA" id="ARBA00022801"/>
    </source>
</evidence>
<dbReference type="GO" id="GO:0005615">
    <property type="term" value="C:extracellular space"/>
    <property type="evidence" value="ECO:0007669"/>
    <property type="project" value="TreeGrafter"/>
</dbReference>
<keyword evidence="10" id="KW-1185">Reference proteome</keyword>
<gene>
    <name evidence="9" type="ORF">DHW03_10435</name>
</gene>
<dbReference type="CDD" id="cd06238">
    <property type="entry name" value="M14-like"/>
    <property type="match status" value="1"/>
</dbReference>
<evidence type="ECO:0000256" key="2">
    <source>
        <dbReference type="ARBA" id="ARBA00005988"/>
    </source>
</evidence>
<feature type="domain" description="Peptidase M14" evidence="8">
    <location>
        <begin position="37"/>
        <end position="342"/>
    </location>
</feature>
<feature type="signal peptide" evidence="7">
    <location>
        <begin position="1"/>
        <end position="20"/>
    </location>
</feature>
<dbReference type="EMBL" id="QGNZ01000002">
    <property type="protein sequence ID" value="PWS27971.1"/>
    <property type="molecule type" value="Genomic_DNA"/>
</dbReference>
<name>A0A317EMD2_9SPHI</name>
<reference evidence="9 10" key="1">
    <citation type="submission" date="2018-05" db="EMBL/GenBank/DDBJ databases">
        <title>Pedobacter paludis sp. nov., isolated from wetland soil.</title>
        <authorList>
            <person name="Zhang Y."/>
            <person name="Wang G."/>
        </authorList>
    </citation>
    <scope>NUCLEOTIDE SEQUENCE [LARGE SCALE GENOMIC DNA]</scope>
    <source>
        <strain evidence="9 10">KCTC22721</strain>
    </source>
</reference>
<keyword evidence="4" id="KW-0378">Hydrolase</keyword>
<evidence type="ECO:0000256" key="3">
    <source>
        <dbReference type="ARBA" id="ARBA00022670"/>
    </source>
</evidence>
<evidence type="ECO:0000256" key="1">
    <source>
        <dbReference type="ARBA" id="ARBA00001947"/>
    </source>
</evidence>
<organism evidence="9 10">
    <name type="scientific">Pedobacter yonginense</name>
    <dbReference type="NCBI Taxonomy" id="651869"/>
    <lineage>
        <taxon>Bacteria</taxon>
        <taxon>Pseudomonadati</taxon>
        <taxon>Bacteroidota</taxon>
        <taxon>Sphingobacteriia</taxon>
        <taxon>Sphingobacteriales</taxon>
        <taxon>Sphingobacteriaceae</taxon>
        <taxon>Pedobacter</taxon>
    </lineage>
</organism>
<comment type="similarity">
    <text evidence="2">Belongs to the peptidase M14 family.</text>
</comment>
<keyword evidence="9" id="KW-0121">Carboxypeptidase</keyword>
<keyword evidence="5" id="KW-0862">Zinc</keyword>